<feature type="compositionally biased region" description="Low complexity" evidence="1">
    <location>
        <begin position="497"/>
        <end position="510"/>
    </location>
</feature>
<proteinExistence type="predicted"/>
<feature type="compositionally biased region" description="Basic and acidic residues" evidence="1">
    <location>
        <begin position="90"/>
        <end position="105"/>
    </location>
</feature>
<feature type="compositionally biased region" description="Low complexity" evidence="1">
    <location>
        <begin position="179"/>
        <end position="190"/>
    </location>
</feature>
<evidence type="ECO:0000259" key="2">
    <source>
        <dbReference type="PROSITE" id="PS50030"/>
    </source>
</evidence>
<dbReference type="InterPro" id="IPR011990">
    <property type="entry name" value="TPR-like_helical_dom_sf"/>
</dbReference>
<sequence>MDDLNGLDWSATAPKASNAPAGTGNYYPTLRPTPSPANSGRSTPLSTQVPAKPKAFVPPKSGTPDSFSNLVNFGSSKSATLTLQQQQEKLQAEKRKQEAERKKQYESQFGNGQFWDGLGNKGQGSVGTPPVASRTATPSANSPFGLPSPPAANGNSILGNGDDSDLFAAFNADTKVDRSSNYPAPSNAASRRGTPALSGSNLELSNPQAWEQPVSAPSGPAFGDDDDPFGLGQMSTRGNAPPPMASADDDDDFLGDLGKPVDEVRKPAKVAPAPAESDSEPESNDPWDKAVNELVEMGFSAENSRRALTESGSGLDIQAAVGWLLNDAHRQAKAKSQSREPSRNNGTPSNGERRERPQNGARKEATPAWMREEGRSQSQSRREDSRSPASGDNDLSKTAAAVGSNLFKTANSLWKTSQKKVQKAVAEFQTESDPSQPKWMREAAEREAQERRGPVRGRDEKPRAEAEVTDEALMLEGDSRPAPRKLKATEPRFAPNSSSSSQDQSPALSSTLPERASQAPKWQQSRASTPLDAKSRLSKQALEEQTAQAYVSPSRRKKATQPPQPSTKEPEPDLLFSSAPSQKRPAPTTARPVHKSTPVPSQPSTPIPTRPKAPERSIPSVSSIALANSNQHRLAGTTHFKRGDYAAAHTSYTSSLSALPQSHPITIVLLCNRALTSLKTGIPKEAVDDANKAIAIIGVSRGEGEFIDLGAEKKDMKEFFGKALMRKAEALEQMEQWKNAGLVWQEAVESGVGGANSIQGRQRCEKALAPKPAQTPRNATPKPRPAPKPKSALSDLGPSKDSEAVERLRAANAAADKADDEKFALADSVDAKISQWRDGKRDNLRALLGSLDKILWEDSGWKKVGMHELVINSKVKIAYMKAIGKCHPDKLPQNASTEVKLIAATVFATLNESWDKFKAENGM</sequence>
<feature type="compositionally biased region" description="Low complexity" evidence="1">
    <location>
        <begin position="49"/>
        <end position="60"/>
    </location>
</feature>
<comment type="caution">
    <text evidence="3">The sequence shown here is derived from an EMBL/GenBank/DDBJ whole genome shotgun (WGS) entry which is preliminary data.</text>
</comment>
<evidence type="ECO:0000313" key="3">
    <source>
        <dbReference type="EMBL" id="KAL3423328.1"/>
    </source>
</evidence>
<feature type="compositionally biased region" description="Polar residues" evidence="1">
    <location>
        <begin position="63"/>
        <end position="78"/>
    </location>
</feature>
<dbReference type="PANTHER" id="PTHR23172">
    <property type="entry name" value="AUXILIN/CYCLIN G-ASSOCIATED KINASE-RELATED"/>
    <property type="match status" value="1"/>
</dbReference>
<evidence type="ECO:0000256" key="1">
    <source>
        <dbReference type="SAM" id="MobiDB-lite"/>
    </source>
</evidence>
<gene>
    <name evidence="3" type="ORF">PVAG01_05075</name>
</gene>
<dbReference type="PANTHER" id="PTHR23172:SF19">
    <property type="entry name" value="J DOMAIN-CONTAINING PROTEIN"/>
    <property type="match status" value="1"/>
</dbReference>
<name>A0ABR4PJ26_9HELO</name>
<feature type="region of interest" description="Disordered" evidence="1">
    <location>
        <begin position="1"/>
        <end position="290"/>
    </location>
</feature>
<dbReference type="InterPro" id="IPR015940">
    <property type="entry name" value="UBA"/>
</dbReference>
<reference evidence="3 4" key="1">
    <citation type="submission" date="2024-06" db="EMBL/GenBank/DDBJ databases">
        <title>Complete genome of Phlyctema vagabunda strain 19-DSS-EL-015.</title>
        <authorList>
            <person name="Fiorenzani C."/>
        </authorList>
    </citation>
    <scope>NUCLEOTIDE SEQUENCE [LARGE SCALE GENOMIC DNA]</scope>
    <source>
        <strain evidence="3 4">19-DSS-EL-015</strain>
    </source>
</reference>
<feature type="region of interest" description="Disordered" evidence="1">
    <location>
        <begin position="328"/>
        <end position="397"/>
    </location>
</feature>
<dbReference type="SUPFAM" id="SSF48452">
    <property type="entry name" value="TPR-like"/>
    <property type="match status" value="1"/>
</dbReference>
<dbReference type="Gene3D" id="1.25.40.10">
    <property type="entry name" value="Tetratricopeptide repeat domain"/>
    <property type="match status" value="1"/>
</dbReference>
<accession>A0ABR4PJ26</accession>
<dbReference type="Pfam" id="PF22562">
    <property type="entry name" value="UBA_7"/>
    <property type="match status" value="1"/>
</dbReference>
<dbReference type="Proteomes" id="UP001629113">
    <property type="component" value="Unassembled WGS sequence"/>
</dbReference>
<feature type="compositionally biased region" description="Polar residues" evidence="1">
    <location>
        <begin position="197"/>
        <end position="209"/>
    </location>
</feature>
<feature type="domain" description="UBA" evidence="2">
    <location>
        <begin position="276"/>
        <end position="327"/>
    </location>
</feature>
<feature type="region of interest" description="Disordered" evidence="1">
    <location>
        <begin position="768"/>
        <end position="802"/>
    </location>
</feature>
<dbReference type="Gene3D" id="1.10.287.110">
    <property type="entry name" value="DnaJ domain"/>
    <property type="match status" value="1"/>
</dbReference>
<organism evidence="3 4">
    <name type="scientific">Phlyctema vagabunda</name>
    <dbReference type="NCBI Taxonomy" id="108571"/>
    <lineage>
        <taxon>Eukaryota</taxon>
        <taxon>Fungi</taxon>
        <taxon>Dikarya</taxon>
        <taxon>Ascomycota</taxon>
        <taxon>Pezizomycotina</taxon>
        <taxon>Leotiomycetes</taxon>
        <taxon>Helotiales</taxon>
        <taxon>Dermateaceae</taxon>
        <taxon>Phlyctema</taxon>
    </lineage>
</organism>
<keyword evidence="4" id="KW-1185">Reference proteome</keyword>
<feature type="compositionally biased region" description="Basic and acidic residues" evidence="1">
    <location>
        <begin position="439"/>
        <end position="466"/>
    </location>
</feature>
<dbReference type="Gene3D" id="1.10.8.10">
    <property type="entry name" value="DNA helicase RuvA subunit, C-terminal domain"/>
    <property type="match status" value="1"/>
</dbReference>
<dbReference type="SUPFAM" id="SSF46934">
    <property type="entry name" value="UBA-like"/>
    <property type="match status" value="1"/>
</dbReference>
<dbReference type="EMBL" id="JBFCZG010000004">
    <property type="protein sequence ID" value="KAL3423328.1"/>
    <property type="molecule type" value="Genomic_DNA"/>
</dbReference>
<feature type="region of interest" description="Disordered" evidence="1">
    <location>
        <begin position="415"/>
        <end position="618"/>
    </location>
</feature>
<feature type="compositionally biased region" description="Low complexity" evidence="1">
    <location>
        <begin position="79"/>
        <end position="89"/>
    </location>
</feature>
<dbReference type="PROSITE" id="PS50030">
    <property type="entry name" value="UBA"/>
    <property type="match status" value="1"/>
</dbReference>
<feature type="compositionally biased region" description="Pro residues" evidence="1">
    <location>
        <begin position="600"/>
        <end position="611"/>
    </location>
</feature>
<dbReference type="InterPro" id="IPR009060">
    <property type="entry name" value="UBA-like_sf"/>
</dbReference>
<feature type="compositionally biased region" description="Basic and acidic residues" evidence="1">
    <location>
        <begin position="351"/>
        <end position="386"/>
    </location>
</feature>
<dbReference type="SUPFAM" id="SSF46565">
    <property type="entry name" value="Chaperone J-domain"/>
    <property type="match status" value="1"/>
</dbReference>
<dbReference type="InterPro" id="IPR036869">
    <property type="entry name" value="J_dom_sf"/>
</dbReference>
<feature type="compositionally biased region" description="Polar residues" evidence="1">
    <location>
        <begin position="36"/>
        <end position="48"/>
    </location>
</feature>
<evidence type="ECO:0000313" key="4">
    <source>
        <dbReference type="Proteomes" id="UP001629113"/>
    </source>
</evidence>
<protein>
    <submittedName>
        <fullName evidence="3">UBA/TS-N domain-containing protein</fullName>
    </submittedName>
</protein>